<evidence type="ECO:0000256" key="1">
    <source>
        <dbReference type="ARBA" id="ARBA00006484"/>
    </source>
</evidence>
<dbReference type="InterPro" id="IPR036291">
    <property type="entry name" value="NAD(P)-bd_dom_sf"/>
</dbReference>
<dbReference type="Proteomes" id="UP000321805">
    <property type="component" value="Chromosome"/>
</dbReference>
<dbReference type="Pfam" id="PF13561">
    <property type="entry name" value="adh_short_C2"/>
    <property type="match status" value="1"/>
</dbReference>
<name>A0A5B8U4W6_9ACTN</name>
<dbReference type="Gene3D" id="3.40.50.720">
    <property type="entry name" value="NAD(P)-binding Rossmann-like Domain"/>
    <property type="match status" value="1"/>
</dbReference>
<organism evidence="3 4">
    <name type="scientific">Baekduia soli</name>
    <dbReference type="NCBI Taxonomy" id="496014"/>
    <lineage>
        <taxon>Bacteria</taxon>
        <taxon>Bacillati</taxon>
        <taxon>Actinomycetota</taxon>
        <taxon>Thermoleophilia</taxon>
        <taxon>Solirubrobacterales</taxon>
        <taxon>Baekduiaceae</taxon>
        <taxon>Baekduia</taxon>
    </lineage>
</organism>
<dbReference type="PRINTS" id="PR00081">
    <property type="entry name" value="GDHRDH"/>
</dbReference>
<dbReference type="KEGG" id="bsol:FSW04_10895"/>
<gene>
    <name evidence="3" type="ORF">FSW04_10895</name>
</gene>
<sequence>MTAGGPRGLFDLGGRVALVTGAAPGGLGHHSAVGLARHGAEVVAADVPARAGELQATADAVREHGAVAGTVAFDVTSEEAVEAAIAQVLERHGRIDVLVHHAGVMMRRPSFETDVADWQRVIDVNLTGTWLVARAAARGMVDRGAGAIITTSSVYASIVGPVPEPAYYASKAGVANLTRGLAAEWGGAGVTVNCLAPGVFFPTQMTQPLADDPDRLEHFAQRTLLGRLGEPATDLAGAVVWLASDAARYVTGQVIYIDGGWSAW</sequence>
<dbReference type="PANTHER" id="PTHR42760:SF115">
    <property type="entry name" value="3-OXOACYL-[ACYL-CARRIER-PROTEIN] REDUCTASE FABG"/>
    <property type="match status" value="1"/>
</dbReference>
<dbReference type="InterPro" id="IPR002347">
    <property type="entry name" value="SDR_fam"/>
</dbReference>
<proteinExistence type="inferred from homology"/>
<dbReference type="SUPFAM" id="SSF51735">
    <property type="entry name" value="NAD(P)-binding Rossmann-fold domains"/>
    <property type="match status" value="1"/>
</dbReference>
<keyword evidence="4" id="KW-1185">Reference proteome</keyword>
<evidence type="ECO:0000313" key="4">
    <source>
        <dbReference type="Proteomes" id="UP000321805"/>
    </source>
</evidence>
<evidence type="ECO:0000256" key="2">
    <source>
        <dbReference type="ARBA" id="ARBA00023002"/>
    </source>
</evidence>
<dbReference type="EMBL" id="CP042430">
    <property type="protein sequence ID" value="QEC48027.1"/>
    <property type="molecule type" value="Genomic_DNA"/>
</dbReference>
<dbReference type="AlphaFoldDB" id="A0A5B8U4W6"/>
<dbReference type="PRINTS" id="PR00080">
    <property type="entry name" value="SDRFAMILY"/>
</dbReference>
<protein>
    <submittedName>
        <fullName evidence="3">SDR family oxidoreductase</fullName>
    </submittedName>
</protein>
<dbReference type="PANTHER" id="PTHR42760">
    <property type="entry name" value="SHORT-CHAIN DEHYDROGENASES/REDUCTASES FAMILY MEMBER"/>
    <property type="match status" value="1"/>
</dbReference>
<dbReference type="GO" id="GO:0016616">
    <property type="term" value="F:oxidoreductase activity, acting on the CH-OH group of donors, NAD or NADP as acceptor"/>
    <property type="evidence" value="ECO:0007669"/>
    <property type="project" value="TreeGrafter"/>
</dbReference>
<comment type="similarity">
    <text evidence="1">Belongs to the short-chain dehydrogenases/reductases (SDR) family.</text>
</comment>
<dbReference type="OrthoDB" id="286404at2"/>
<evidence type="ECO:0000313" key="3">
    <source>
        <dbReference type="EMBL" id="QEC48027.1"/>
    </source>
</evidence>
<keyword evidence="2" id="KW-0560">Oxidoreductase</keyword>
<accession>A0A5B8U4W6</accession>
<dbReference type="RefSeq" id="WP_146919146.1">
    <property type="nucleotide sequence ID" value="NZ_CP042430.1"/>
</dbReference>
<reference evidence="3 4" key="1">
    <citation type="journal article" date="2018" name="J. Microbiol.">
        <title>Baekduia soli gen. nov., sp. nov., a novel bacterium isolated from the soil of Baekdu Mountain and proposal of a novel family name, Baekduiaceae fam. nov.</title>
        <authorList>
            <person name="An D.S."/>
            <person name="Siddiqi M.Z."/>
            <person name="Kim K.H."/>
            <person name="Yu H.S."/>
            <person name="Im W.T."/>
        </authorList>
    </citation>
    <scope>NUCLEOTIDE SEQUENCE [LARGE SCALE GENOMIC DNA]</scope>
    <source>
        <strain evidence="3 4">BR7-21</strain>
    </source>
</reference>
<dbReference type="FunFam" id="3.40.50.720:FF:000084">
    <property type="entry name" value="Short-chain dehydrogenase reductase"/>
    <property type="match status" value="1"/>
</dbReference>